<accession>A0A834HNE0</accession>
<keyword evidence="2" id="KW-1185">Reference proteome</keyword>
<protein>
    <submittedName>
        <fullName evidence="1">Uncharacterized protein</fullName>
    </submittedName>
</protein>
<reference evidence="1" key="1">
    <citation type="submission" date="2020-08" db="EMBL/GenBank/DDBJ databases">
        <title>Genome sequencing and assembly of the red palm weevil Rhynchophorus ferrugineus.</title>
        <authorList>
            <person name="Dias G.B."/>
            <person name="Bergman C.M."/>
            <person name="Manee M."/>
        </authorList>
    </citation>
    <scope>NUCLEOTIDE SEQUENCE</scope>
    <source>
        <strain evidence="1">AA-2017</strain>
        <tissue evidence="1">Whole larva</tissue>
    </source>
</reference>
<evidence type="ECO:0000313" key="2">
    <source>
        <dbReference type="Proteomes" id="UP000625711"/>
    </source>
</evidence>
<name>A0A834HNE0_RHYFE</name>
<sequence>MFTNKRENTRSRPFVGTLFDNSIGTTLVST</sequence>
<dbReference type="AlphaFoldDB" id="A0A834HNE0"/>
<dbReference type="EMBL" id="JAACXV010017486">
    <property type="protein sequence ID" value="KAF7264349.1"/>
    <property type="molecule type" value="Genomic_DNA"/>
</dbReference>
<dbReference type="Proteomes" id="UP000625711">
    <property type="component" value="Unassembled WGS sequence"/>
</dbReference>
<organism evidence="1 2">
    <name type="scientific">Rhynchophorus ferrugineus</name>
    <name type="common">Red palm weevil</name>
    <name type="synonym">Curculio ferrugineus</name>
    <dbReference type="NCBI Taxonomy" id="354439"/>
    <lineage>
        <taxon>Eukaryota</taxon>
        <taxon>Metazoa</taxon>
        <taxon>Ecdysozoa</taxon>
        <taxon>Arthropoda</taxon>
        <taxon>Hexapoda</taxon>
        <taxon>Insecta</taxon>
        <taxon>Pterygota</taxon>
        <taxon>Neoptera</taxon>
        <taxon>Endopterygota</taxon>
        <taxon>Coleoptera</taxon>
        <taxon>Polyphaga</taxon>
        <taxon>Cucujiformia</taxon>
        <taxon>Curculionidae</taxon>
        <taxon>Dryophthorinae</taxon>
        <taxon>Rhynchophorus</taxon>
    </lineage>
</organism>
<gene>
    <name evidence="1" type="ORF">GWI33_023421</name>
</gene>
<comment type="caution">
    <text evidence="1">The sequence shown here is derived from an EMBL/GenBank/DDBJ whole genome shotgun (WGS) entry which is preliminary data.</text>
</comment>
<evidence type="ECO:0000313" key="1">
    <source>
        <dbReference type="EMBL" id="KAF7264349.1"/>
    </source>
</evidence>
<feature type="non-terminal residue" evidence="1">
    <location>
        <position position="30"/>
    </location>
</feature>
<proteinExistence type="predicted"/>